<dbReference type="EMBL" id="LT629701">
    <property type="protein sequence ID" value="SDM67416.1"/>
    <property type="molecule type" value="Genomic_DNA"/>
</dbReference>
<dbReference type="STRING" id="211114.SAMN04489726_2842"/>
<evidence type="ECO:0000313" key="1">
    <source>
        <dbReference type="EMBL" id="SDM67416.1"/>
    </source>
</evidence>
<evidence type="ECO:0000313" key="2">
    <source>
        <dbReference type="Proteomes" id="UP000183376"/>
    </source>
</evidence>
<reference evidence="1 2" key="1">
    <citation type="submission" date="2016-10" db="EMBL/GenBank/DDBJ databases">
        <authorList>
            <person name="de Groot N.N."/>
        </authorList>
    </citation>
    <scope>NUCLEOTIDE SEQUENCE [LARGE SCALE GENOMIC DNA]</scope>
    <source>
        <strain evidence="1 2">DSM 44149</strain>
    </source>
</reference>
<dbReference type="AlphaFoldDB" id="A0A1G9V5S8"/>
<gene>
    <name evidence="1" type="ORF">SAMN04489726_2842</name>
</gene>
<name>A0A1G9V5S8_ALLAB</name>
<keyword evidence="2" id="KW-1185">Reference proteome</keyword>
<dbReference type="NCBIfam" id="NF038155">
    <property type="entry name" value="lanthi_I_FDLD"/>
    <property type="match status" value="1"/>
</dbReference>
<accession>A0A1G9V5S8</accession>
<sequence length="45" mass="5132">MNPDQAALDQFDLDVRVVTPGEQHDVEPMTFTQVMCSLRCTIYLC</sequence>
<dbReference type="RefSeq" id="WP_156051228.1">
    <property type="nucleotide sequence ID" value="NZ_JOEF01000018.1"/>
</dbReference>
<proteinExistence type="predicted"/>
<protein>
    <submittedName>
        <fullName evidence="1">Uncharacterized protein</fullName>
    </submittedName>
</protein>
<organism evidence="1 2">
    <name type="scientific">Allokutzneria albata</name>
    <name type="common">Kibdelosporangium albatum</name>
    <dbReference type="NCBI Taxonomy" id="211114"/>
    <lineage>
        <taxon>Bacteria</taxon>
        <taxon>Bacillati</taxon>
        <taxon>Actinomycetota</taxon>
        <taxon>Actinomycetes</taxon>
        <taxon>Pseudonocardiales</taxon>
        <taxon>Pseudonocardiaceae</taxon>
        <taxon>Allokutzneria</taxon>
    </lineage>
</organism>
<dbReference type="Proteomes" id="UP000183376">
    <property type="component" value="Chromosome I"/>
</dbReference>